<feature type="transmembrane region" description="Helical" evidence="11">
    <location>
        <begin position="400"/>
        <end position="418"/>
    </location>
</feature>
<feature type="domain" description="Cation/H+ exchanger transmembrane" evidence="12">
    <location>
        <begin position="54"/>
        <end position="459"/>
    </location>
</feature>
<gene>
    <name evidence="13" type="ORF">FCC1311_062462</name>
</gene>
<reference evidence="13 14" key="1">
    <citation type="submission" date="2017-12" db="EMBL/GenBank/DDBJ databases">
        <title>Sequencing, de novo assembly and annotation of complete genome of a new Thraustochytrid species, strain FCC1311.</title>
        <authorList>
            <person name="Sedici K."/>
            <person name="Godart F."/>
            <person name="Aiese Cigliano R."/>
            <person name="Sanseverino W."/>
            <person name="Barakat M."/>
            <person name="Ortet P."/>
            <person name="Marechal E."/>
            <person name="Cagnac O."/>
            <person name="Amato A."/>
        </authorList>
    </citation>
    <scope>NUCLEOTIDE SEQUENCE [LARGE SCALE GENOMIC DNA]</scope>
</reference>
<dbReference type="GO" id="GO:0015386">
    <property type="term" value="F:potassium:proton antiporter activity"/>
    <property type="evidence" value="ECO:0007669"/>
    <property type="project" value="TreeGrafter"/>
</dbReference>
<evidence type="ECO:0000256" key="9">
    <source>
        <dbReference type="RuleBase" id="RU003722"/>
    </source>
</evidence>
<accession>A0A2R5GGJ5</accession>
<dbReference type="GO" id="GO:0051453">
    <property type="term" value="P:regulation of intracellular pH"/>
    <property type="evidence" value="ECO:0007669"/>
    <property type="project" value="TreeGrafter"/>
</dbReference>
<keyword evidence="8 9" id="KW-0739">Sodium transport</keyword>
<comment type="similarity">
    <text evidence="9">Belongs to the monovalent cation:proton antiporter 1 (CPA1) transporter (TC 2.A.36) family.</text>
</comment>
<evidence type="ECO:0000256" key="6">
    <source>
        <dbReference type="ARBA" id="ARBA00023065"/>
    </source>
</evidence>
<evidence type="ECO:0000256" key="3">
    <source>
        <dbReference type="ARBA" id="ARBA00022692"/>
    </source>
</evidence>
<dbReference type="EMBL" id="BEYU01000070">
    <property type="protein sequence ID" value="GBG30026.1"/>
    <property type="molecule type" value="Genomic_DNA"/>
</dbReference>
<feature type="transmembrane region" description="Helical" evidence="11">
    <location>
        <begin position="203"/>
        <end position="229"/>
    </location>
</feature>
<keyword evidence="3 9" id="KW-0812">Transmembrane</keyword>
<keyword evidence="9" id="KW-0050">Antiport</keyword>
<name>A0A2R5GGJ5_9STRA</name>
<protein>
    <recommendedName>
        <fullName evidence="9">Sodium/hydrogen exchanger</fullName>
    </recommendedName>
</protein>
<feature type="transmembrane region" description="Helical" evidence="11">
    <location>
        <begin position="278"/>
        <end position="297"/>
    </location>
</feature>
<feature type="transmembrane region" description="Helical" evidence="11">
    <location>
        <begin position="36"/>
        <end position="61"/>
    </location>
</feature>
<dbReference type="PRINTS" id="PR01084">
    <property type="entry name" value="NAHEXCHNGR"/>
</dbReference>
<keyword evidence="2 9" id="KW-0813">Transport</keyword>
<organism evidence="13 14">
    <name type="scientific">Hondaea fermentalgiana</name>
    <dbReference type="NCBI Taxonomy" id="2315210"/>
    <lineage>
        <taxon>Eukaryota</taxon>
        <taxon>Sar</taxon>
        <taxon>Stramenopiles</taxon>
        <taxon>Bigyra</taxon>
        <taxon>Labyrinthulomycetes</taxon>
        <taxon>Thraustochytrida</taxon>
        <taxon>Thraustochytriidae</taxon>
        <taxon>Hondaea</taxon>
    </lineage>
</organism>
<keyword evidence="5" id="KW-0915">Sodium</keyword>
<dbReference type="PANTHER" id="PTHR10110:SF187">
    <property type="entry name" value="SODIUM_HYDROGEN EXCHANGER"/>
    <property type="match status" value="1"/>
</dbReference>
<feature type="compositionally biased region" description="Acidic residues" evidence="10">
    <location>
        <begin position="686"/>
        <end position="695"/>
    </location>
</feature>
<evidence type="ECO:0000256" key="7">
    <source>
        <dbReference type="ARBA" id="ARBA00023136"/>
    </source>
</evidence>
<dbReference type="InParanoid" id="A0A2R5GGJ5"/>
<comment type="subcellular location">
    <subcellularLocation>
        <location evidence="1">Membrane</location>
        <topology evidence="1">Multi-pass membrane protein</topology>
    </subcellularLocation>
</comment>
<feature type="transmembrane region" description="Helical" evidence="11">
    <location>
        <begin position="176"/>
        <end position="196"/>
    </location>
</feature>
<proteinExistence type="inferred from homology"/>
<keyword evidence="14" id="KW-1185">Reference proteome</keyword>
<dbReference type="InterPro" id="IPR004709">
    <property type="entry name" value="NaH_exchanger"/>
</dbReference>
<dbReference type="Pfam" id="PF00999">
    <property type="entry name" value="Na_H_Exchanger"/>
    <property type="match status" value="1"/>
</dbReference>
<feature type="transmembrane region" description="Helical" evidence="11">
    <location>
        <begin position="73"/>
        <end position="90"/>
    </location>
</feature>
<evidence type="ECO:0000256" key="1">
    <source>
        <dbReference type="ARBA" id="ARBA00004141"/>
    </source>
</evidence>
<dbReference type="NCBIfam" id="TIGR00840">
    <property type="entry name" value="b_cpa1"/>
    <property type="match status" value="1"/>
</dbReference>
<feature type="transmembrane region" description="Helical" evidence="11">
    <location>
        <begin position="102"/>
        <end position="124"/>
    </location>
</feature>
<feature type="region of interest" description="Disordered" evidence="10">
    <location>
        <begin position="587"/>
        <end position="695"/>
    </location>
</feature>
<dbReference type="InterPro" id="IPR018422">
    <property type="entry name" value="Cation/H_exchanger_CPA1"/>
</dbReference>
<feature type="transmembrane region" description="Helical" evidence="11">
    <location>
        <begin position="241"/>
        <end position="266"/>
    </location>
</feature>
<comment type="caution">
    <text evidence="13">The sequence shown here is derived from an EMBL/GenBank/DDBJ whole genome shotgun (WGS) entry which is preliminary data.</text>
</comment>
<evidence type="ECO:0000256" key="10">
    <source>
        <dbReference type="SAM" id="MobiDB-lite"/>
    </source>
</evidence>
<dbReference type="Gene3D" id="6.10.140.1330">
    <property type="match status" value="1"/>
</dbReference>
<dbReference type="OrthoDB" id="196264at2759"/>
<dbReference type="GO" id="GO:0005886">
    <property type="term" value="C:plasma membrane"/>
    <property type="evidence" value="ECO:0007669"/>
    <property type="project" value="TreeGrafter"/>
</dbReference>
<keyword evidence="6 9" id="KW-0406">Ion transport</keyword>
<feature type="transmembrane region" description="Helical" evidence="11">
    <location>
        <begin position="364"/>
        <end position="388"/>
    </location>
</feature>
<dbReference type="Proteomes" id="UP000241890">
    <property type="component" value="Unassembled WGS sequence"/>
</dbReference>
<dbReference type="GO" id="GO:0098719">
    <property type="term" value="P:sodium ion import across plasma membrane"/>
    <property type="evidence" value="ECO:0007669"/>
    <property type="project" value="TreeGrafter"/>
</dbReference>
<dbReference type="PANTHER" id="PTHR10110">
    <property type="entry name" value="SODIUM/HYDROGEN EXCHANGER"/>
    <property type="match status" value="1"/>
</dbReference>
<feature type="compositionally biased region" description="Basic and acidic residues" evidence="10">
    <location>
        <begin position="641"/>
        <end position="654"/>
    </location>
</feature>
<dbReference type="GO" id="GO:0015385">
    <property type="term" value="F:sodium:proton antiporter activity"/>
    <property type="evidence" value="ECO:0007669"/>
    <property type="project" value="InterPro"/>
</dbReference>
<sequence>MAAASEAAGAAAEGAVSASAAPSVLPTEAPTAAQVSHAFGAANTLLLVVLLLLCVLVGYFLQERRFKYLPESGASMLLGAVAGGIVRLVAGDDETGELEMLQFSPLIFFFVLLPPIIFEAGYTLKKKRFFSNLVAIGLYAVVGTFISTFAVGFLTYLAALIGLIGVDSSSPLQSLLFGSLISSVDPVATLAILGSAETNCDPLLYSLVFGESVLNDAVAIVLFHVMNAYAEESRSFEGKDIFVVLLRFCAMTIASVCIGVFTGLLCSFVFKFSSLHKYHAYEIQMLFLFSFGCFALAELLHMSGVVALFFCALTLSHYNYYNLSVQTKISSRYVFESLAKTSETVVFTYMGVSIFTSKSSWDPIFLVLATGFCIAGRAANIFPMTYLANMCRNEKIGNRMQFFMFFSGLRGAVSYALSQQLSSATGSSRSIEVIQTTTLGITILTTFVLGGTTSHMLEKLDLRGSDGPSGGEGLREDFANYHELPAPRGSVSSADGDAEEDLSHLGPQATRMRMVRNKVDSFWRRIDDQYMKRLFGGKRHQRSRISPELFNAIQEGDISQFVVNGNGSVTRSNGGSAGGEFLLARRSSGADDDDVDGGRRSSLLINGASSREHYPAHGSSNGGDARNQGNAAPLQIGGGVDSRRRGLSDDRVFGDADDNDDDDELRIGHVDEDEHQLELLGMNDRSDEDYYEPPI</sequence>
<evidence type="ECO:0000256" key="5">
    <source>
        <dbReference type="ARBA" id="ARBA00023053"/>
    </source>
</evidence>
<evidence type="ECO:0000259" key="12">
    <source>
        <dbReference type="Pfam" id="PF00999"/>
    </source>
</evidence>
<evidence type="ECO:0000256" key="4">
    <source>
        <dbReference type="ARBA" id="ARBA00022989"/>
    </source>
</evidence>
<evidence type="ECO:0000256" key="8">
    <source>
        <dbReference type="ARBA" id="ARBA00023201"/>
    </source>
</evidence>
<feature type="transmembrane region" description="Helical" evidence="11">
    <location>
        <begin position="438"/>
        <end position="457"/>
    </location>
</feature>
<evidence type="ECO:0000313" key="14">
    <source>
        <dbReference type="Proteomes" id="UP000241890"/>
    </source>
</evidence>
<keyword evidence="7 11" id="KW-0472">Membrane</keyword>
<evidence type="ECO:0000256" key="11">
    <source>
        <dbReference type="SAM" id="Phobius"/>
    </source>
</evidence>
<evidence type="ECO:0000313" key="13">
    <source>
        <dbReference type="EMBL" id="GBG30026.1"/>
    </source>
</evidence>
<keyword evidence="4 11" id="KW-1133">Transmembrane helix</keyword>
<dbReference type="InterPro" id="IPR006153">
    <property type="entry name" value="Cation/H_exchanger_TM"/>
</dbReference>
<evidence type="ECO:0000256" key="2">
    <source>
        <dbReference type="ARBA" id="ARBA00022448"/>
    </source>
</evidence>
<feature type="compositionally biased region" description="Acidic residues" evidence="10">
    <location>
        <begin position="655"/>
        <end position="664"/>
    </location>
</feature>
<dbReference type="AlphaFoldDB" id="A0A2R5GGJ5"/>
<feature type="transmembrane region" description="Helical" evidence="11">
    <location>
        <begin position="136"/>
        <end position="164"/>
    </location>
</feature>